<keyword evidence="4" id="KW-0963">Cytoplasm</keyword>
<name>A0AAW2IFK5_9NEOP</name>
<accession>A0AAW2IFK5</accession>
<evidence type="ECO:0000259" key="7">
    <source>
        <dbReference type="Pfam" id="PF23409"/>
    </source>
</evidence>
<sequence length="622" mass="68242">MVRLGNMGTSEETATVVGSAWNDMIETENTTLRERVNDLEKKVLEQGDEIICLRSTLANVVRRLEQVEGFSRTTPDTGYRYGNAAVKNGSVRSLASKGNLRRPGYTTIPVTDASKEPVTRSISVSSSGLPQRRQVHYQSTGSLHSGQSNHSESHSSSSMSPVPTSPSPTQSNPPNYPSGILRYSGATTPTGVNSQSFRLIEPHRSISQTSTPIRTTSNLHNSKRWSSTGDFGAAPQSPAAGQGVAFSRSSTKSLLNLYPRPQPVGSYNQFGPQTKHGTRDVAYSEEGVLKMYLRGRPVNLYAPTSMVDTYDVNNVSKAPSERLKLDWVYGYRGRDCRSNLYFLPTGEMVYFVAAAVVLYNVEEQSQRHYLGHTDDVKCLAVHPNKMIVATGQCAGHDRRDARPHVRIWNSVSLHTIAVIGVNEFEKSVCCISFSKADGGSLLCAIDESTDHTITVWDWQKGERGSKITENKCSVDTVVAAEFHPLERHCIVTCGKSHISFWMMDQNGTLYKRMGIFESRDKPKYVTCLAFTHTGDTLSGDSNGNIIVWGRGTNTILKQIRNVHEGAIFSLCALKDGSIVSGGGKDGRLVFLDPELELTGEEMAVGERYGGVRQISEARGSQL</sequence>
<dbReference type="Pfam" id="PF23409">
    <property type="entry name" value="Beta-prop_EML"/>
    <property type="match status" value="1"/>
</dbReference>
<feature type="compositionally biased region" description="Polar residues" evidence="6">
    <location>
        <begin position="205"/>
        <end position="221"/>
    </location>
</feature>
<dbReference type="GO" id="GO:0008017">
    <property type="term" value="F:microtubule binding"/>
    <property type="evidence" value="ECO:0007669"/>
    <property type="project" value="TreeGrafter"/>
</dbReference>
<dbReference type="InterPro" id="IPR049813">
    <property type="entry name" value="Elp-1-like_TD"/>
</dbReference>
<keyword evidence="4" id="KW-0206">Cytoskeleton</keyword>
<feature type="region of interest" description="Disordered" evidence="6">
    <location>
        <begin position="95"/>
        <end position="221"/>
    </location>
</feature>
<dbReference type="InterPro" id="IPR015943">
    <property type="entry name" value="WD40/YVTN_repeat-like_dom_sf"/>
</dbReference>
<dbReference type="GO" id="GO:0072686">
    <property type="term" value="C:mitotic spindle"/>
    <property type="evidence" value="ECO:0007669"/>
    <property type="project" value="TreeGrafter"/>
</dbReference>
<proteinExistence type="predicted"/>
<dbReference type="GO" id="GO:0000226">
    <property type="term" value="P:microtubule cytoskeleton organization"/>
    <property type="evidence" value="ECO:0007669"/>
    <property type="project" value="TreeGrafter"/>
</dbReference>
<organism evidence="8">
    <name type="scientific">Menopon gallinae</name>
    <name type="common">poultry shaft louse</name>
    <dbReference type="NCBI Taxonomy" id="328185"/>
    <lineage>
        <taxon>Eukaryota</taxon>
        <taxon>Metazoa</taxon>
        <taxon>Ecdysozoa</taxon>
        <taxon>Arthropoda</taxon>
        <taxon>Hexapoda</taxon>
        <taxon>Insecta</taxon>
        <taxon>Pterygota</taxon>
        <taxon>Neoptera</taxon>
        <taxon>Paraneoptera</taxon>
        <taxon>Psocodea</taxon>
        <taxon>Troctomorpha</taxon>
        <taxon>Phthiraptera</taxon>
        <taxon>Amblycera</taxon>
        <taxon>Menoponidae</taxon>
        <taxon>Menopon</taxon>
    </lineage>
</organism>
<protein>
    <recommendedName>
        <fullName evidence="7">EML-like first beta-propeller domain-containing protein</fullName>
    </recommendedName>
</protein>
<dbReference type="InterPro" id="IPR036322">
    <property type="entry name" value="WD40_repeat_dom_sf"/>
</dbReference>
<comment type="caution">
    <text evidence="8">The sequence shown here is derived from an EMBL/GenBank/DDBJ whole genome shotgun (WGS) entry which is preliminary data.</text>
</comment>
<dbReference type="SUPFAM" id="SSF50978">
    <property type="entry name" value="WD40 repeat-like"/>
    <property type="match status" value="1"/>
</dbReference>
<evidence type="ECO:0000313" key="8">
    <source>
        <dbReference type="EMBL" id="KAL0280686.1"/>
    </source>
</evidence>
<dbReference type="EMBL" id="JARGDH010000001">
    <property type="protein sequence ID" value="KAL0280686.1"/>
    <property type="molecule type" value="Genomic_DNA"/>
</dbReference>
<dbReference type="Gene3D" id="2.130.10.10">
    <property type="entry name" value="YVTN repeat-like/Quinoprotein amine dehydrogenase"/>
    <property type="match status" value="1"/>
</dbReference>
<feature type="compositionally biased region" description="Polar residues" evidence="6">
    <location>
        <begin position="120"/>
        <end position="129"/>
    </location>
</feature>
<feature type="domain" description="EML-like first beta-propeller" evidence="7">
    <location>
        <begin position="365"/>
        <end position="621"/>
    </location>
</feature>
<dbReference type="FunFam" id="2.130.10.10:FF:002220">
    <property type="entry name" value="EMAP-like 3"/>
    <property type="match status" value="1"/>
</dbReference>
<evidence type="ECO:0000256" key="3">
    <source>
        <dbReference type="ARBA" id="ARBA00022737"/>
    </source>
</evidence>
<dbReference type="InterPro" id="IPR055439">
    <property type="entry name" value="Beta-prop_EML_1st"/>
</dbReference>
<dbReference type="SMART" id="SM00320">
    <property type="entry name" value="WD40"/>
    <property type="match status" value="5"/>
</dbReference>
<dbReference type="CDD" id="cd21931">
    <property type="entry name" value="TD_EMAP-like"/>
    <property type="match status" value="1"/>
</dbReference>
<feature type="coiled-coil region" evidence="5">
    <location>
        <begin position="22"/>
        <end position="49"/>
    </location>
</feature>
<dbReference type="PANTHER" id="PTHR13720">
    <property type="entry name" value="WD-40 REPEAT PROTEIN"/>
    <property type="match status" value="1"/>
</dbReference>
<dbReference type="InterPro" id="IPR050630">
    <property type="entry name" value="WD_repeat_EMAP"/>
</dbReference>
<reference evidence="8" key="1">
    <citation type="journal article" date="2024" name="Gigascience">
        <title>Chromosome-level genome of the poultry shaft louse Menopon gallinae provides insight into the host-switching and adaptive evolution of parasitic lice.</title>
        <authorList>
            <person name="Xu Y."/>
            <person name="Ma L."/>
            <person name="Liu S."/>
            <person name="Liang Y."/>
            <person name="Liu Q."/>
            <person name="He Z."/>
            <person name="Tian L."/>
            <person name="Duan Y."/>
            <person name="Cai W."/>
            <person name="Li H."/>
            <person name="Song F."/>
        </authorList>
    </citation>
    <scope>NUCLEOTIDE SEQUENCE</scope>
    <source>
        <strain evidence="8">Cailab_2023a</strain>
    </source>
</reference>
<keyword evidence="3" id="KW-0677">Repeat</keyword>
<comment type="subcellular location">
    <subcellularLocation>
        <location evidence="1">Cytoplasm</location>
        <location evidence="1">Cytoskeleton</location>
    </subcellularLocation>
</comment>
<evidence type="ECO:0000256" key="4">
    <source>
        <dbReference type="ARBA" id="ARBA00023212"/>
    </source>
</evidence>
<keyword evidence="5" id="KW-0175">Coiled coil</keyword>
<dbReference type="AlphaFoldDB" id="A0AAW2IFK5"/>
<feature type="compositionally biased region" description="Polar residues" evidence="6">
    <location>
        <begin position="185"/>
        <end position="197"/>
    </location>
</feature>
<evidence type="ECO:0000256" key="5">
    <source>
        <dbReference type="SAM" id="Coils"/>
    </source>
</evidence>
<dbReference type="PANTHER" id="PTHR13720:SF50">
    <property type="entry name" value="ECHINODERM MICROTUBULE-ASSOCIATED PROTEIN-LIKE 2"/>
    <property type="match status" value="1"/>
</dbReference>
<evidence type="ECO:0000256" key="6">
    <source>
        <dbReference type="SAM" id="MobiDB-lite"/>
    </source>
</evidence>
<gene>
    <name evidence="8" type="ORF">PYX00_001910</name>
</gene>
<evidence type="ECO:0000256" key="2">
    <source>
        <dbReference type="ARBA" id="ARBA00022574"/>
    </source>
</evidence>
<dbReference type="InterPro" id="IPR005108">
    <property type="entry name" value="HELP"/>
</dbReference>
<dbReference type="Pfam" id="PF03451">
    <property type="entry name" value="HELP"/>
    <property type="match status" value="1"/>
</dbReference>
<dbReference type="InterPro" id="IPR001680">
    <property type="entry name" value="WD40_rpt"/>
</dbReference>
<feature type="compositionally biased region" description="Low complexity" evidence="6">
    <location>
        <begin position="144"/>
        <end position="173"/>
    </location>
</feature>
<evidence type="ECO:0000256" key="1">
    <source>
        <dbReference type="ARBA" id="ARBA00004245"/>
    </source>
</evidence>
<keyword evidence="2" id="KW-0853">WD repeat</keyword>